<sequence length="60" mass="6974">MPAGAPDEWLFEDWLLIVRALTNAKHEDCRCYECDTIDALLGDIAHYWDLDDRELTEAMC</sequence>
<dbReference type="OrthoDB" id="272092at2157"/>
<organism evidence="1 2">
    <name type="scientific">Halalkalicoccus paucihalophilus</name>
    <dbReference type="NCBI Taxonomy" id="1008153"/>
    <lineage>
        <taxon>Archaea</taxon>
        <taxon>Methanobacteriati</taxon>
        <taxon>Methanobacteriota</taxon>
        <taxon>Stenosarchaea group</taxon>
        <taxon>Halobacteria</taxon>
        <taxon>Halobacteriales</taxon>
        <taxon>Halococcaceae</taxon>
        <taxon>Halalkalicoccus</taxon>
    </lineage>
</organism>
<gene>
    <name evidence="1" type="ORF">HAPAU_31780</name>
</gene>
<reference evidence="1 2" key="1">
    <citation type="submission" date="2016-02" db="EMBL/GenBank/DDBJ databases">
        <title>Genome sequence of Halalkalicoccus paucihalophilus DSM 24557.</title>
        <authorList>
            <person name="Poehlein A."/>
            <person name="Daniel R."/>
        </authorList>
    </citation>
    <scope>NUCLEOTIDE SEQUENCE [LARGE SCALE GENOMIC DNA]</scope>
    <source>
        <strain evidence="1 2">DSM 24557</strain>
    </source>
</reference>
<dbReference type="RefSeq" id="WP_066384501.1">
    <property type="nucleotide sequence ID" value="NZ_LTAZ01000012.1"/>
</dbReference>
<protein>
    <submittedName>
        <fullName evidence="1">Uncharacterized protein</fullName>
    </submittedName>
</protein>
<evidence type="ECO:0000313" key="2">
    <source>
        <dbReference type="Proteomes" id="UP000075321"/>
    </source>
</evidence>
<proteinExistence type="predicted"/>
<dbReference type="Proteomes" id="UP000075321">
    <property type="component" value="Unassembled WGS sequence"/>
</dbReference>
<dbReference type="EMBL" id="LTAZ01000012">
    <property type="protein sequence ID" value="KYH24801.1"/>
    <property type="molecule type" value="Genomic_DNA"/>
</dbReference>
<dbReference type="AlphaFoldDB" id="A0A151AAT9"/>
<evidence type="ECO:0000313" key="1">
    <source>
        <dbReference type="EMBL" id="KYH24801.1"/>
    </source>
</evidence>
<accession>A0A151AAT9</accession>
<dbReference type="PATRIC" id="fig|1008153.3.peg.3320"/>
<comment type="caution">
    <text evidence="1">The sequence shown here is derived from an EMBL/GenBank/DDBJ whole genome shotgun (WGS) entry which is preliminary data.</text>
</comment>
<name>A0A151AAT9_9EURY</name>
<keyword evidence="2" id="KW-1185">Reference proteome</keyword>